<reference evidence="2 3" key="1">
    <citation type="journal article" date="2019" name="Commun. Biol.">
        <title>The bagworm genome reveals a unique fibroin gene that provides high tensile strength.</title>
        <authorList>
            <person name="Kono N."/>
            <person name="Nakamura H."/>
            <person name="Ohtoshi R."/>
            <person name="Tomita M."/>
            <person name="Numata K."/>
            <person name="Arakawa K."/>
        </authorList>
    </citation>
    <scope>NUCLEOTIDE SEQUENCE [LARGE SCALE GENOMIC DNA]</scope>
</reference>
<feature type="region of interest" description="Disordered" evidence="1">
    <location>
        <begin position="1"/>
        <end position="24"/>
    </location>
</feature>
<evidence type="ECO:0000256" key="1">
    <source>
        <dbReference type="SAM" id="MobiDB-lite"/>
    </source>
</evidence>
<dbReference type="AlphaFoldDB" id="A0A4C1WPV9"/>
<organism evidence="2 3">
    <name type="scientific">Eumeta variegata</name>
    <name type="common">Bagworm moth</name>
    <name type="synonym">Eumeta japonica</name>
    <dbReference type="NCBI Taxonomy" id="151549"/>
    <lineage>
        <taxon>Eukaryota</taxon>
        <taxon>Metazoa</taxon>
        <taxon>Ecdysozoa</taxon>
        <taxon>Arthropoda</taxon>
        <taxon>Hexapoda</taxon>
        <taxon>Insecta</taxon>
        <taxon>Pterygota</taxon>
        <taxon>Neoptera</taxon>
        <taxon>Endopterygota</taxon>
        <taxon>Lepidoptera</taxon>
        <taxon>Glossata</taxon>
        <taxon>Ditrysia</taxon>
        <taxon>Tineoidea</taxon>
        <taxon>Psychidae</taxon>
        <taxon>Oiketicinae</taxon>
        <taxon>Eumeta</taxon>
    </lineage>
</organism>
<keyword evidence="3" id="KW-1185">Reference proteome</keyword>
<sequence length="209" mass="22115">MLNKKKGGGGGPREAPPTAGRRDVSLIYGPRPLSVRPLIRAAIAGIGPPGRNSGREVSAAAAVHCRRWGVVTLRVGVEGGRVKLAASLCAAMIANGRIGVLRARFGGEEVVEQKLSNKTLHGVASDEKSGAFGFVVRWINACAPTARLRTSSAGRNRMHIIIWCSARTPPGTKAPAAPEVFHYFNLMTSPPNALRRRPCVLTVHGSVDS</sequence>
<protein>
    <submittedName>
        <fullName evidence="2">Uncharacterized protein</fullName>
    </submittedName>
</protein>
<accession>A0A4C1WPV9</accession>
<name>A0A4C1WPV9_EUMVA</name>
<dbReference type="EMBL" id="BGZK01000601">
    <property type="protein sequence ID" value="GBP52369.1"/>
    <property type="molecule type" value="Genomic_DNA"/>
</dbReference>
<evidence type="ECO:0000313" key="3">
    <source>
        <dbReference type="Proteomes" id="UP000299102"/>
    </source>
</evidence>
<gene>
    <name evidence="2" type="ORF">EVAR_37756_1</name>
</gene>
<proteinExistence type="predicted"/>
<comment type="caution">
    <text evidence="2">The sequence shown here is derived from an EMBL/GenBank/DDBJ whole genome shotgun (WGS) entry which is preliminary data.</text>
</comment>
<evidence type="ECO:0000313" key="2">
    <source>
        <dbReference type="EMBL" id="GBP52369.1"/>
    </source>
</evidence>
<dbReference type="Proteomes" id="UP000299102">
    <property type="component" value="Unassembled WGS sequence"/>
</dbReference>